<reference evidence="1 2" key="1">
    <citation type="journal article" date="2018" name="PLoS Genet.">
        <title>Population sequencing reveals clonal diversity and ancestral inbreeding in the grapevine cultivar Chardonnay.</title>
        <authorList>
            <person name="Roach M.J."/>
            <person name="Johnson D.L."/>
            <person name="Bohlmann J."/>
            <person name="van Vuuren H.J."/>
            <person name="Jones S.J."/>
            <person name="Pretorius I.S."/>
            <person name="Schmidt S.A."/>
            <person name="Borneman A.R."/>
        </authorList>
    </citation>
    <scope>NUCLEOTIDE SEQUENCE [LARGE SCALE GENOMIC DNA]</scope>
    <source>
        <strain evidence="2">cv. Chardonnay</strain>
        <tissue evidence="1">Leaf</tissue>
    </source>
</reference>
<evidence type="ECO:0000313" key="1">
    <source>
        <dbReference type="EMBL" id="RVW54665.1"/>
    </source>
</evidence>
<organism evidence="1 2">
    <name type="scientific">Vitis vinifera</name>
    <name type="common">Grape</name>
    <dbReference type="NCBI Taxonomy" id="29760"/>
    <lineage>
        <taxon>Eukaryota</taxon>
        <taxon>Viridiplantae</taxon>
        <taxon>Streptophyta</taxon>
        <taxon>Embryophyta</taxon>
        <taxon>Tracheophyta</taxon>
        <taxon>Spermatophyta</taxon>
        <taxon>Magnoliopsida</taxon>
        <taxon>eudicotyledons</taxon>
        <taxon>Gunneridae</taxon>
        <taxon>Pentapetalae</taxon>
        <taxon>rosids</taxon>
        <taxon>Vitales</taxon>
        <taxon>Vitaceae</taxon>
        <taxon>Viteae</taxon>
        <taxon>Vitis</taxon>
    </lineage>
</organism>
<comment type="caution">
    <text evidence="1">The sequence shown here is derived from an EMBL/GenBank/DDBJ whole genome shotgun (WGS) entry which is preliminary data.</text>
</comment>
<name>A0A438F3V6_VITVI</name>
<sequence length="57" mass="6537">MRGCSRIDVPLSPFLPPVVTALPKATVAMRAATKKHEWRTFLSPYRLIENVAFRQMH</sequence>
<evidence type="ECO:0000313" key="2">
    <source>
        <dbReference type="Proteomes" id="UP000288805"/>
    </source>
</evidence>
<dbReference type="EMBL" id="QGNW01001125">
    <property type="protein sequence ID" value="RVW54665.1"/>
    <property type="molecule type" value="Genomic_DNA"/>
</dbReference>
<gene>
    <name evidence="1" type="ORF">CK203_071938</name>
</gene>
<proteinExistence type="predicted"/>
<dbReference type="AlphaFoldDB" id="A0A438F3V6"/>
<accession>A0A438F3V6</accession>
<protein>
    <submittedName>
        <fullName evidence="1">Uncharacterized protein</fullName>
    </submittedName>
</protein>
<dbReference type="Proteomes" id="UP000288805">
    <property type="component" value="Unassembled WGS sequence"/>
</dbReference>